<organism evidence="1 2">
    <name type="scientific">Linum tenue</name>
    <dbReference type="NCBI Taxonomy" id="586396"/>
    <lineage>
        <taxon>Eukaryota</taxon>
        <taxon>Viridiplantae</taxon>
        <taxon>Streptophyta</taxon>
        <taxon>Embryophyta</taxon>
        <taxon>Tracheophyta</taxon>
        <taxon>Spermatophyta</taxon>
        <taxon>Magnoliopsida</taxon>
        <taxon>eudicotyledons</taxon>
        <taxon>Gunneridae</taxon>
        <taxon>Pentapetalae</taxon>
        <taxon>rosids</taxon>
        <taxon>fabids</taxon>
        <taxon>Malpighiales</taxon>
        <taxon>Linaceae</taxon>
        <taxon>Linum</taxon>
    </lineage>
</organism>
<comment type="caution">
    <text evidence="1">The sequence shown here is derived from an EMBL/GenBank/DDBJ whole genome shotgun (WGS) entry which is preliminary data.</text>
</comment>
<sequence>MDSALFYPNKNSKPFKTTRGFFHPTKTNSSRWTPHILPSSCLSTHQPASGLPRTLART</sequence>
<reference evidence="1" key="1">
    <citation type="submission" date="2022-08" db="EMBL/GenBank/DDBJ databases">
        <authorList>
            <person name="Gutierrez-Valencia J."/>
        </authorList>
    </citation>
    <scope>NUCLEOTIDE SEQUENCE</scope>
</reference>
<accession>A0AAV0KQL1</accession>
<name>A0AAV0KQL1_9ROSI</name>
<dbReference type="Proteomes" id="UP001154282">
    <property type="component" value="Unassembled WGS sequence"/>
</dbReference>
<dbReference type="EMBL" id="CAMGYJ010000005">
    <property type="protein sequence ID" value="CAI0424587.1"/>
    <property type="molecule type" value="Genomic_DNA"/>
</dbReference>
<protein>
    <submittedName>
        <fullName evidence="1">Uncharacterized protein</fullName>
    </submittedName>
</protein>
<proteinExistence type="predicted"/>
<gene>
    <name evidence="1" type="ORF">LITE_LOCUS20023</name>
</gene>
<evidence type="ECO:0000313" key="2">
    <source>
        <dbReference type="Proteomes" id="UP001154282"/>
    </source>
</evidence>
<evidence type="ECO:0000313" key="1">
    <source>
        <dbReference type="EMBL" id="CAI0424587.1"/>
    </source>
</evidence>
<keyword evidence="2" id="KW-1185">Reference proteome</keyword>
<dbReference type="AlphaFoldDB" id="A0AAV0KQL1"/>